<gene>
    <name evidence="6" type="primary">Pcdhb4</name>
    <name evidence="6" type="ORF">UROIND_R15781</name>
</gene>
<organism evidence="6 7">
    <name type="scientific">Urocolius indicus</name>
    <name type="common">Red-faced mousebird</name>
    <name type="synonym">Colius indicus</name>
    <dbReference type="NCBI Taxonomy" id="458196"/>
    <lineage>
        <taxon>Eukaryota</taxon>
        <taxon>Metazoa</taxon>
        <taxon>Chordata</taxon>
        <taxon>Craniata</taxon>
        <taxon>Vertebrata</taxon>
        <taxon>Euteleostomi</taxon>
        <taxon>Archelosauria</taxon>
        <taxon>Archosauria</taxon>
        <taxon>Dinosauria</taxon>
        <taxon>Saurischia</taxon>
        <taxon>Theropoda</taxon>
        <taxon>Coelurosauria</taxon>
        <taxon>Aves</taxon>
        <taxon>Neognathae</taxon>
        <taxon>Neoaves</taxon>
        <taxon>Telluraves</taxon>
        <taxon>Coraciimorphae</taxon>
        <taxon>Coliiformes</taxon>
        <taxon>Coliidae</taxon>
        <taxon>Urocolius</taxon>
    </lineage>
</organism>
<dbReference type="PANTHER" id="PTHR24028">
    <property type="entry name" value="CADHERIN-87A"/>
    <property type="match status" value="1"/>
</dbReference>
<keyword evidence="3" id="KW-0325">Glycoprotein</keyword>
<dbReference type="Pfam" id="PF08266">
    <property type="entry name" value="Cadherin_2"/>
    <property type="match status" value="1"/>
</dbReference>
<comment type="subcellular location">
    <subcellularLocation>
        <location evidence="1">Membrane</location>
    </subcellularLocation>
</comment>
<evidence type="ECO:0000256" key="4">
    <source>
        <dbReference type="SAM" id="SignalP"/>
    </source>
</evidence>
<evidence type="ECO:0000313" key="6">
    <source>
        <dbReference type="EMBL" id="NXX87458.1"/>
    </source>
</evidence>
<accession>A0A852LDP5</accession>
<evidence type="ECO:0000256" key="2">
    <source>
        <dbReference type="ARBA" id="ARBA00023136"/>
    </source>
</evidence>
<name>A0A852LDP5_UROIN</name>
<feature type="chain" id="PRO_5032626304" evidence="4">
    <location>
        <begin position="25"/>
        <end position="94"/>
    </location>
</feature>
<dbReference type="InterPro" id="IPR050174">
    <property type="entry name" value="Protocadherin/Cadherin-CA"/>
</dbReference>
<evidence type="ECO:0000256" key="1">
    <source>
        <dbReference type="ARBA" id="ARBA00004370"/>
    </source>
</evidence>
<dbReference type="GO" id="GO:0016020">
    <property type="term" value="C:membrane"/>
    <property type="evidence" value="ECO:0007669"/>
    <property type="project" value="UniProtKB-SubCell"/>
</dbReference>
<dbReference type="AlphaFoldDB" id="A0A852LDP5"/>
<comment type="caution">
    <text evidence="6">The sequence shown here is derived from an EMBL/GenBank/DDBJ whole genome shotgun (WGS) entry which is preliminary data.</text>
</comment>
<keyword evidence="7" id="KW-1185">Reference proteome</keyword>
<feature type="domain" description="Cadherin N-terminal" evidence="5">
    <location>
        <begin position="29"/>
        <end position="94"/>
    </location>
</feature>
<evidence type="ECO:0000259" key="5">
    <source>
        <dbReference type="Pfam" id="PF08266"/>
    </source>
</evidence>
<dbReference type="CDD" id="cd11304">
    <property type="entry name" value="Cadherin_repeat"/>
    <property type="match status" value="1"/>
</dbReference>
<dbReference type="SUPFAM" id="SSF49313">
    <property type="entry name" value="Cadherin-like"/>
    <property type="match status" value="1"/>
</dbReference>
<evidence type="ECO:0000313" key="7">
    <source>
        <dbReference type="Proteomes" id="UP000654395"/>
    </source>
</evidence>
<proteinExistence type="predicted"/>
<protein>
    <submittedName>
        <fullName evidence="6">PCDB4 protein</fullName>
    </submittedName>
</protein>
<reference evidence="6" key="1">
    <citation type="submission" date="2020-02" db="EMBL/GenBank/DDBJ databases">
        <title>Bird 10,000 Genomes (B10K) Project - Family phase.</title>
        <authorList>
            <person name="Zhang G."/>
        </authorList>
    </citation>
    <scope>NUCLEOTIDE SEQUENCE</scope>
    <source>
        <strain evidence="6">B10K-DU-030-59</strain>
    </source>
</reference>
<dbReference type="GO" id="GO:0005509">
    <property type="term" value="F:calcium ion binding"/>
    <property type="evidence" value="ECO:0007669"/>
    <property type="project" value="InterPro"/>
</dbReference>
<keyword evidence="2" id="KW-0472">Membrane</keyword>
<keyword evidence="4" id="KW-0732">Signal</keyword>
<feature type="non-terminal residue" evidence="6">
    <location>
        <position position="1"/>
    </location>
</feature>
<feature type="non-terminal residue" evidence="6">
    <location>
        <position position="94"/>
    </location>
</feature>
<feature type="signal peptide" evidence="4">
    <location>
        <begin position="1"/>
        <end position="24"/>
    </location>
</feature>
<sequence length="94" mass="9907">GRPAMAIVARQVLCVSALVCLAHARSEPLRYSVAEEGERGSAVANVAADAGLAPAQLSARRARLAAEDGRQHFGLELGSGRLVVAERLDREELC</sequence>
<dbReference type="InterPro" id="IPR013164">
    <property type="entry name" value="Cadherin_N"/>
</dbReference>
<dbReference type="Proteomes" id="UP000654395">
    <property type="component" value="Unassembled WGS sequence"/>
</dbReference>
<evidence type="ECO:0000256" key="3">
    <source>
        <dbReference type="ARBA" id="ARBA00023180"/>
    </source>
</evidence>
<dbReference type="InterPro" id="IPR015919">
    <property type="entry name" value="Cadherin-like_sf"/>
</dbReference>
<dbReference type="Gene3D" id="2.60.40.60">
    <property type="entry name" value="Cadherins"/>
    <property type="match status" value="1"/>
</dbReference>
<dbReference type="EMBL" id="WBNH01032366">
    <property type="protein sequence ID" value="NXX87458.1"/>
    <property type="molecule type" value="Genomic_DNA"/>
</dbReference>
<dbReference type="OrthoDB" id="6252479at2759"/>